<accession>A0ABS7TR71</accession>
<dbReference type="Gene3D" id="4.10.400.10">
    <property type="entry name" value="Low-density Lipoprotein Receptor"/>
    <property type="match status" value="2"/>
</dbReference>
<organism evidence="4 5">
    <name type="scientific">Nannocystis pusilla</name>
    <dbReference type="NCBI Taxonomy" id="889268"/>
    <lineage>
        <taxon>Bacteria</taxon>
        <taxon>Pseudomonadati</taxon>
        <taxon>Myxococcota</taxon>
        <taxon>Polyangia</taxon>
        <taxon>Nannocystales</taxon>
        <taxon>Nannocystaceae</taxon>
        <taxon>Nannocystis</taxon>
    </lineage>
</organism>
<name>A0ABS7TR71_9BACT</name>
<dbReference type="SMART" id="SM00192">
    <property type="entry name" value="LDLa"/>
    <property type="match status" value="2"/>
</dbReference>
<evidence type="ECO:0000256" key="1">
    <source>
        <dbReference type="ARBA" id="ARBA00023157"/>
    </source>
</evidence>
<dbReference type="PROSITE" id="PS50068">
    <property type="entry name" value="LDLRA_2"/>
    <property type="match status" value="2"/>
</dbReference>
<feature type="signal peptide" evidence="3">
    <location>
        <begin position="1"/>
        <end position="25"/>
    </location>
</feature>
<evidence type="ECO:0000313" key="5">
    <source>
        <dbReference type="Proteomes" id="UP001139031"/>
    </source>
</evidence>
<evidence type="ECO:0000256" key="3">
    <source>
        <dbReference type="SAM" id="SignalP"/>
    </source>
</evidence>
<dbReference type="InterPro" id="IPR002172">
    <property type="entry name" value="LDrepeatLR_classA_rpt"/>
</dbReference>
<dbReference type="Proteomes" id="UP001139031">
    <property type="component" value="Unassembled WGS sequence"/>
</dbReference>
<comment type="caution">
    <text evidence="4">The sequence shown here is derived from an EMBL/GenBank/DDBJ whole genome shotgun (WGS) entry which is preliminary data.</text>
</comment>
<evidence type="ECO:0000313" key="4">
    <source>
        <dbReference type="EMBL" id="MBZ5710742.1"/>
    </source>
</evidence>
<keyword evidence="3" id="KW-0732">Signal</keyword>
<sequence length="284" mass="29511">MTLPPHSPAKLLGALLALAPACSGAGDVEATTDAGTAGTAATTADPNTNATTTTTEPDPTTTATPTTGTSTTGGTDTTDATGESTTADTTGDDAAELLQKCMDTAALQAELNAAQCQCNVNIGLHPDVATCLSLIPPEQALTPCACELYIQDPGVEEFFDCMTRPYAQVVMCTADVVCAQDPAPLLACLQPFYEQLNACPSLPMSTTAQVEIQCNNVEPFQCASGEQIPETWQCNYIIDCMDASEEKGCPDSFGCADGSAYFPSNYVCDDYEDCQDGSDEADCP</sequence>
<feature type="chain" id="PRO_5047016809" evidence="3">
    <location>
        <begin position="26"/>
        <end position="284"/>
    </location>
</feature>
<dbReference type="CDD" id="cd00112">
    <property type="entry name" value="LDLa"/>
    <property type="match status" value="2"/>
</dbReference>
<proteinExistence type="predicted"/>
<dbReference type="RefSeq" id="WP_224192512.1">
    <property type="nucleotide sequence ID" value="NZ_JAIRAU010000019.1"/>
</dbReference>
<protein>
    <submittedName>
        <fullName evidence="4">Uncharacterized protein</fullName>
    </submittedName>
</protein>
<keyword evidence="5" id="KW-1185">Reference proteome</keyword>
<dbReference type="Pfam" id="PF00057">
    <property type="entry name" value="Ldl_recept_a"/>
    <property type="match status" value="2"/>
</dbReference>
<feature type="region of interest" description="Disordered" evidence="2">
    <location>
        <begin position="30"/>
        <end position="89"/>
    </location>
</feature>
<keyword evidence="1" id="KW-1015">Disulfide bond</keyword>
<gene>
    <name evidence="4" type="ORF">K7C98_15880</name>
</gene>
<dbReference type="EMBL" id="JAIRAU010000019">
    <property type="protein sequence ID" value="MBZ5710742.1"/>
    <property type="molecule type" value="Genomic_DNA"/>
</dbReference>
<dbReference type="InterPro" id="IPR036055">
    <property type="entry name" value="LDL_receptor-like_sf"/>
</dbReference>
<dbReference type="SUPFAM" id="SSF57424">
    <property type="entry name" value="LDL receptor-like module"/>
    <property type="match status" value="2"/>
</dbReference>
<reference evidence="4" key="1">
    <citation type="submission" date="2021-08" db="EMBL/GenBank/DDBJ databases">
        <authorList>
            <person name="Stevens D.C."/>
        </authorList>
    </citation>
    <scope>NUCLEOTIDE SEQUENCE</scope>
    <source>
        <strain evidence="4">DSM 53165</strain>
    </source>
</reference>
<evidence type="ECO:0000256" key="2">
    <source>
        <dbReference type="SAM" id="MobiDB-lite"/>
    </source>
</evidence>
<dbReference type="PRINTS" id="PR00261">
    <property type="entry name" value="LDLRECEPTOR"/>
</dbReference>